<reference evidence="2" key="1">
    <citation type="submission" date="2022-11" db="UniProtKB">
        <authorList>
            <consortium name="WormBaseParasite"/>
        </authorList>
    </citation>
    <scope>IDENTIFICATION</scope>
</reference>
<evidence type="ECO:0000313" key="2">
    <source>
        <dbReference type="WBParaSite" id="ES5_v2.g10518.t1"/>
    </source>
</evidence>
<accession>A0AC34F0K0</accession>
<protein>
    <submittedName>
        <fullName evidence="2">Uncharacterized protein</fullName>
    </submittedName>
</protein>
<organism evidence="1 2">
    <name type="scientific">Panagrolaimus sp. ES5</name>
    <dbReference type="NCBI Taxonomy" id="591445"/>
    <lineage>
        <taxon>Eukaryota</taxon>
        <taxon>Metazoa</taxon>
        <taxon>Ecdysozoa</taxon>
        <taxon>Nematoda</taxon>
        <taxon>Chromadorea</taxon>
        <taxon>Rhabditida</taxon>
        <taxon>Tylenchina</taxon>
        <taxon>Panagrolaimomorpha</taxon>
        <taxon>Panagrolaimoidea</taxon>
        <taxon>Panagrolaimidae</taxon>
        <taxon>Panagrolaimus</taxon>
    </lineage>
</organism>
<evidence type="ECO:0000313" key="1">
    <source>
        <dbReference type="Proteomes" id="UP000887579"/>
    </source>
</evidence>
<dbReference type="Proteomes" id="UP000887579">
    <property type="component" value="Unplaced"/>
</dbReference>
<sequence>MDFYDKSRNLICYIYKCGCNCHGLKLNSYDVKTNKFIGDQHIEDLENFSTNPPNVFKNKVKGIVIDDSTFSSSNNELSRIQFRQSIAKKLSKLQIPFVFITNGEISATTVILAASLQSKLEDTVMTIFTRGQRKDLLIFSFFRKNDGYLFQNSRTVEIDQGLTGKEINEEIFKYLKPTKIIFVTDQKADKKFVKLIRTSVKNCILLENWISNYLAKGLREIVKHIYDKNENQYHIIQTTFAGFGVSDNEMLTPKDMIFTTKLNQVLPLTKTCTISRNSDKIYLTVSCKSKKTFLPLDELIVKEKCHKIQLNLSIDENHLPTFHHEAIILPEIKRMPQNLNQKNTNKIPIIGFFDNLSVICLWNKTKKCYEFSKLWNEMYGKDLFLDFSFQKPKLSSAVLPLQKFLVYDLLKIMSMTKEELKITSSLFKWGFEITEDDENPVLLKFETFDKIHNAASPAFLMALILKKHKKIIRKETGEKPTKLGLCVFENYKDSERKKRVETGLQESCELLKIGFMMVEE</sequence>
<name>A0AC34F0K0_9BILA</name>
<dbReference type="WBParaSite" id="ES5_v2.g10518.t1">
    <property type="protein sequence ID" value="ES5_v2.g10518.t1"/>
    <property type="gene ID" value="ES5_v2.g10518"/>
</dbReference>
<proteinExistence type="predicted"/>